<evidence type="ECO:0000313" key="3">
    <source>
        <dbReference type="Proteomes" id="UP000502617"/>
    </source>
</evidence>
<dbReference type="EMBL" id="MT162466">
    <property type="protein sequence ID" value="QIN96797.1"/>
    <property type="molecule type" value="Genomic_DNA"/>
</dbReference>
<evidence type="ECO:0000313" key="2">
    <source>
        <dbReference type="EMBL" id="QIN96797.1"/>
    </source>
</evidence>
<keyword evidence="3" id="KW-1185">Reference proteome</keyword>
<dbReference type="KEGG" id="vg:77945331"/>
<sequence>MKEQPLAVSFAAFVLLDLLLIYAFYCHGGNMHLLTTLKAAFGG</sequence>
<accession>A0A6G8R5W1</accession>
<keyword evidence="1" id="KW-1133">Transmembrane helix</keyword>
<evidence type="ECO:0000256" key="1">
    <source>
        <dbReference type="SAM" id="Phobius"/>
    </source>
</evidence>
<dbReference type="GeneID" id="77945331"/>
<feature type="transmembrane region" description="Helical" evidence="1">
    <location>
        <begin position="6"/>
        <end position="25"/>
    </location>
</feature>
<protein>
    <submittedName>
        <fullName evidence="2">Uncharacterized protein</fullName>
    </submittedName>
</protein>
<reference evidence="2 3" key="1">
    <citation type="submission" date="2020-03" db="EMBL/GenBank/DDBJ databases">
        <title>The Isolation and Genome Sequence of a Novel Cyanophage S-N03 from the Huanghai Sea, China.</title>
        <authorList>
            <person name="Jiang T."/>
        </authorList>
    </citation>
    <scope>NUCLEOTIDE SEQUENCE [LARGE SCALE GENOMIC DNA]</scope>
</reference>
<name>A0A6G8R5W1_9CAUD</name>
<dbReference type="RefSeq" id="YP_010669177.1">
    <property type="nucleotide sequence ID" value="NC_070959.1"/>
</dbReference>
<keyword evidence="1" id="KW-0472">Membrane</keyword>
<keyword evidence="1" id="KW-0812">Transmembrane</keyword>
<organism evidence="2 3">
    <name type="scientific">Synechococcus phage S-N03</name>
    <dbReference type="NCBI Taxonomy" id="2718943"/>
    <lineage>
        <taxon>Viruses</taxon>
        <taxon>Duplodnaviria</taxon>
        <taxon>Heunggongvirae</taxon>
        <taxon>Uroviricota</taxon>
        <taxon>Caudoviricetes</taxon>
        <taxon>Pantevenvirales</taxon>
        <taxon>Kyanoviridae</taxon>
        <taxon>Huanghaivirus</taxon>
        <taxon>Huanghaivirus snothree</taxon>
    </lineage>
</organism>
<proteinExistence type="predicted"/>
<dbReference type="Proteomes" id="UP000502617">
    <property type="component" value="Segment"/>
</dbReference>